<accession>A0A2P4P2C2</accession>
<evidence type="ECO:0000313" key="2">
    <source>
        <dbReference type="Proteomes" id="UP000018888"/>
    </source>
</evidence>
<evidence type="ECO:0000313" key="1">
    <source>
        <dbReference type="EMBL" id="POG59522.1"/>
    </source>
</evidence>
<sequence length="66" mass="7542">MMIVTMKYQRMKKMKAALDYQKKINMLNIKLNELDNNPDRESLSPGRLQVAPVSTPIDSYEVNGGL</sequence>
<proteinExistence type="predicted"/>
<reference evidence="1 2" key="2">
    <citation type="journal article" date="2018" name="New Phytol.">
        <title>High intraspecific genome diversity in the model arbuscular mycorrhizal symbiont Rhizophagus irregularis.</title>
        <authorList>
            <person name="Chen E.C.H."/>
            <person name="Morin E."/>
            <person name="Beaudet D."/>
            <person name="Noel J."/>
            <person name="Yildirir G."/>
            <person name="Ndikumana S."/>
            <person name="Charron P."/>
            <person name="St-Onge C."/>
            <person name="Giorgi J."/>
            <person name="Kruger M."/>
            <person name="Marton T."/>
            <person name="Ropars J."/>
            <person name="Grigoriev I.V."/>
            <person name="Hainaut M."/>
            <person name="Henrissat B."/>
            <person name="Roux C."/>
            <person name="Martin F."/>
            <person name="Corradi N."/>
        </authorList>
    </citation>
    <scope>NUCLEOTIDE SEQUENCE [LARGE SCALE GENOMIC DNA]</scope>
    <source>
        <strain evidence="1 2">DAOM 197198</strain>
    </source>
</reference>
<dbReference type="AlphaFoldDB" id="A0A2P4P2C2"/>
<name>A0A2P4P2C2_RHIID</name>
<protein>
    <submittedName>
        <fullName evidence="1">Uncharacterized protein</fullName>
    </submittedName>
</protein>
<dbReference type="EMBL" id="AUPC02000446">
    <property type="protein sequence ID" value="POG59522.1"/>
    <property type="molecule type" value="Genomic_DNA"/>
</dbReference>
<dbReference type="Proteomes" id="UP000018888">
    <property type="component" value="Unassembled WGS sequence"/>
</dbReference>
<keyword evidence="2" id="KW-1185">Reference proteome</keyword>
<reference evidence="1 2" key="1">
    <citation type="journal article" date="2013" name="Proc. Natl. Acad. Sci. U.S.A.">
        <title>Genome of an arbuscular mycorrhizal fungus provides insight into the oldest plant symbiosis.</title>
        <authorList>
            <person name="Tisserant E."/>
            <person name="Malbreil M."/>
            <person name="Kuo A."/>
            <person name="Kohler A."/>
            <person name="Symeonidi A."/>
            <person name="Balestrini R."/>
            <person name="Charron P."/>
            <person name="Duensing N."/>
            <person name="Frei Dit Frey N."/>
            <person name="Gianinazzi-Pearson V."/>
            <person name="Gilbert L.B."/>
            <person name="Handa Y."/>
            <person name="Herr J.R."/>
            <person name="Hijri M."/>
            <person name="Koul R."/>
            <person name="Kawaguchi M."/>
            <person name="Krajinski F."/>
            <person name="Lammers P.J."/>
            <person name="Masclaux F.G."/>
            <person name="Murat C."/>
            <person name="Morin E."/>
            <person name="Ndikumana S."/>
            <person name="Pagni M."/>
            <person name="Petitpierre D."/>
            <person name="Requena N."/>
            <person name="Rosikiewicz P."/>
            <person name="Riley R."/>
            <person name="Saito K."/>
            <person name="San Clemente H."/>
            <person name="Shapiro H."/>
            <person name="van Tuinen D."/>
            <person name="Becard G."/>
            <person name="Bonfante P."/>
            <person name="Paszkowski U."/>
            <person name="Shachar-Hill Y.Y."/>
            <person name="Tuskan G.A."/>
            <person name="Young P.W."/>
            <person name="Sanders I.R."/>
            <person name="Henrissat B."/>
            <person name="Rensing S.A."/>
            <person name="Grigoriev I.V."/>
            <person name="Corradi N."/>
            <person name="Roux C."/>
            <person name="Martin F."/>
        </authorList>
    </citation>
    <scope>NUCLEOTIDE SEQUENCE [LARGE SCALE GENOMIC DNA]</scope>
    <source>
        <strain evidence="1 2">DAOM 197198</strain>
    </source>
</reference>
<gene>
    <name evidence="1" type="ORF">GLOIN_2v836970</name>
</gene>
<organism evidence="1 2">
    <name type="scientific">Rhizophagus irregularis (strain DAOM 181602 / DAOM 197198 / MUCL 43194)</name>
    <name type="common">Arbuscular mycorrhizal fungus</name>
    <name type="synonym">Glomus intraradices</name>
    <dbReference type="NCBI Taxonomy" id="747089"/>
    <lineage>
        <taxon>Eukaryota</taxon>
        <taxon>Fungi</taxon>
        <taxon>Fungi incertae sedis</taxon>
        <taxon>Mucoromycota</taxon>
        <taxon>Glomeromycotina</taxon>
        <taxon>Glomeromycetes</taxon>
        <taxon>Glomerales</taxon>
        <taxon>Glomeraceae</taxon>
        <taxon>Rhizophagus</taxon>
    </lineage>
</organism>
<comment type="caution">
    <text evidence="1">The sequence shown here is derived from an EMBL/GenBank/DDBJ whole genome shotgun (WGS) entry which is preliminary data.</text>
</comment>